<dbReference type="InterPro" id="IPR020449">
    <property type="entry name" value="Tscrpt_reg_AraC-type_HTH"/>
</dbReference>
<dbReference type="OrthoDB" id="9799345at2"/>
<dbReference type="Pfam" id="PF14525">
    <property type="entry name" value="AraC_binding_2"/>
    <property type="match status" value="1"/>
</dbReference>
<evidence type="ECO:0000256" key="2">
    <source>
        <dbReference type="ARBA" id="ARBA00023125"/>
    </source>
</evidence>
<organism evidence="5 6">
    <name type="scientific">Nocardiopsis gilva YIM 90087</name>
    <dbReference type="NCBI Taxonomy" id="1235441"/>
    <lineage>
        <taxon>Bacteria</taxon>
        <taxon>Bacillati</taxon>
        <taxon>Actinomycetota</taxon>
        <taxon>Actinomycetes</taxon>
        <taxon>Streptosporangiales</taxon>
        <taxon>Nocardiopsidaceae</taxon>
        <taxon>Nocardiopsis</taxon>
    </lineage>
</organism>
<gene>
    <name evidence="5" type="ORF">CDO52_20885</name>
</gene>
<dbReference type="Pfam" id="PF12833">
    <property type="entry name" value="HTH_18"/>
    <property type="match status" value="1"/>
</dbReference>
<protein>
    <recommendedName>
        <fullName evidence="4">HTH araC/xylS-type domain-containing protein</fullName>
    </recommendedName>
</protein>
<evidence type="ECO:0000256" key="3">
    <source>
        <dbReference type="ARBA" id="ARBA00023163"/>
    </source>
</evidence>
<dbReference type="InterPro" id="IPR018060">
    <property type="entry name" value="HTH_AraC"/>
</dbReference>
<feature type="domain" description="HTH araC/xylS-type" evidence="4">
    <location>
        <begin position="223"/>
        <end position="324"/>
    </location>
</feature>
<reference evidence="5 6" key="1">
    <citation type="submission" date="2017-08" db="EMBL/GenBank/DDBJ databases">
        <title>The complete genome sequence of Nocardiopsis gilva YIM 90087.</title>
        <authorList>
            <person name="Yin M."/>
            <person name="Tang S."/>
        </authorList>
    </citation>
    <scope>NUCLEOTIDE SEQUENCE [LARGE SCALE GENOMIC DNA]</scope>
    <source>
        <strain evidence="5 6">YIM 90087</strain>
    </source>
</reference>
<dbReference type="PANTHER" id="PTHR46796">
    <property type="entry name" value="HTH-TYPE TRANSCRIPTIONAL ACTIVATOR RHAS-RELATED"/>
    <property type="match status" value="1"/>
</dbReference>
<dbReference type="InterPro" id="IPR009057">
    <property type="entry name" value="Homeodomain-like_sf"/>
</dbReference>
<evidence type="ECO:0000259" key="4">
    <source>
        <dbReference type="PROSITE" id="PS01124"/>
    </source>
</evidence>
<evidence type="ECO:0000313" key="6">
    <source>
        <dbReference type="Proteomes" id="UP000215005"/>
    </source>
</evidence>
<dbReference type="Gene3D" id="1.10.10.60">
    <property type="entry name" value="Homeodomain-like"/>
    <property type="match status" value="1"/>
</dbReference>
<dbReference type="Proteomes" id="UP000215005">
    <property type="component" value="Chromosome"/>
</dbReference>
<evidence type="ECO:0000313" key="5">
    <source>
        <dbReference type="EMBL" id="ASU84921.1"/>
    </source>
</evidence>
<keyword evidence="3" id="KW-0804">Transcription</keyword>
<dbReference type="SUPFAM" id="SSF46689">
    <property type="entry name" value="Homeodomain-like"/>
    <property type="match status" value="1"/>
</dbReference>
<dbReference type="PROSITE" id="PS01124">
    <property type="entry name" value="HTH_ARAC_FAMILY_2"/>
    <property type="match status" value="1"/>
</dbReference>
<name>A0A223S9X9_9ACTN</name>
<dbReference type="GO" id="GO:0043565">
    <property type="term" value="F:sequence-specific DNA binding"/>
    <property type="evidence" value="ECO:0007669"/>
    <property type="project" value="InterPro"/>
</dbReference>
<keyword evidence="2" id="KW-0238">DNA-binding</keyword>
<keyword evidence="1" id="KW-0805">Transcription regulation</keyword>
<dbReference type="EMBL" id="CP022753">
    <property type="protein sequence ID" value="ASU84921.1"/>
    <property type="molecule type" value="Genomic_DNA"/>
</dbReference>
<accession>A0A223S9X9</accession>
<dbReference type="KEGG" id="ngv:CDO52_20885"/>
<dbReference type="PANTHER" id="PTHR46796:SF6">
    <property type="entry name" value="ARAC SUBFAMILY"/>
    <property type="match status" value="1"/>
</dbReference>
<evidence type="ECO:0000256" key="1">
    <source>
        <dbReference type="ARBA" id="ARBA00023015"/>
    </source>
</evidence>
<dbReference type="PRINTS" id="PR00032">
    <property type="entry name" value="HTHARAC"/>
</dbReference>
<dbReference type="InterPro" id="IPR035418">
    <property type="entry name" value="AraC-bd_2"/>
</dbReference>
<dbReference type="AlphaFoldDB" id="A0A223S9X9"/>
<keyword evidence="6" id="KW-1185">Reference proteome</keyword>
<sequence length="338" mass="38292">MVDRVCTDDVAPGERIDYWQHMVSENFVRCTTRIDQKDDSFWGRVVSTNLGAVHYSLVEYSASGSYEIFRSARQIRQDETDEYLLELQMGGSAVVLNQDGRQADFDNGDFGLLDVTRPSHLVCAPQSSVRAVTVTFPRHLLPIRVDNVRPLTAVRIPGKHGMGQLVSNFLVGLSDSLESDPVEGSDGVRLSTALLDLLAVAFARQLERESDVPPESHRGALLTRIYAFIDEQLDDPDLSPQQIASAHHISTRYLHKLFEPEETTVVEWIRTRRLEQCRRHLVDPGQRSQPVSVIAARWGFRDPSYFSRLFRATYGIPPREYRILHFGPEAFRPVTSMP</sequence>
<dbReference type="GO" id="GO:0003700">
    <property type="term" value="F:DNA-binding transcription factor activity"/>
    <property type="evidence" value="ECO:0007669"/>
    <property type="project" value="InterPro"/>
</dbReference>
<dbReference type="SMART" id="SM00342">
    <property type="entry name" value="HTH_ARAC"/>
    <property type="match status" value="1"/>
</dbReference>
<dbReference type="InterPro" id="IPR050204">
    <property type="entry name" value="AraC_XylS_family_regulators"/>
</dbReference>
<proteinExistence type="predicted"/>